<evidence type="ECO:0000313" key="2">
    <source>
        <dbReference type="Proteomes" id="UP000692896"/>
    </source>
</evidence>
<dbReference type="RefSeq" id="WP_214916919.1">
    <property type="nucleotide sequence ID" value="NZ_JAGGNX010000019.1"/>
</dbReference>
<organism evidence="1 2">
    <name type="scientific">Pseudomonas fluorescens</name>
    <dbReference type="NCBI Taxonomy" id="294"/>
    <lineage>
        <taxon>Bacteria</taxon>
        <taxon>Pseudomonadati</taxon>
        <taxon>Pseudomonadota</taxon>
        <taxon>Gammaproteobacteria</taxon>
        <taxon>Pseudomonadales</taxon>
        <taxon>Pseudomonadaceae</taxon>
        <taxon>Pseudomonas</taxon>
    </lineage>
</organism>
<comment type="caution">
    <text evidence="1">The sequence shown here is derived from an EMBL/GenBank/DDBJ whole genome shotgun (WGS) entry which is preliminary data.</text>
</comment>
<evidence type="ECO:0000313" key="1">
    <source>
        <dbReference type="EMBL" id="MBT2327697.1"/>
    </source>
</evidence>
<gene>
    <name evidence="1" type="ORF">J7E47_03045</name>
</gene>
<proteinExistence type="predicted"/>
<dbReference type="NCBIfam" id="TIGR02450">
    <property type="entry name" value="TIGR02450 family Trp-rich protein"/>
    <property type="match status" value="1"/>
</dbReference>
<dbReference type="Pfam" id="PF09493">
    <property type="entry name" value="DUF2389"/>
    <property type="match status" value="1"/>
</dbReference>
<dbReference type="EMBL" id="JAGGOB010000008">
    <property type="protein sequence ID" value="MBT2327697.1"/>
    <property type="molecule type" value="Genomic_DNA"/>
</dbReference>
<accession>A0A944DF00</accession>
<dbReference type="InterPro" id="IPR012663">
    <property type="entry name" value="CHP02450_Tryp"/>
</dbReference>
<sequence length="71" mass="8365">MNKINPHKLKLSKWTACEPTDREKHFLVTQLLCDEQGAPVQVEIEAVYSGRVALLDWRELRDSKHWKMGWC</sequence>
<protein>
    <submittedName>
        <fullName evidence="1">TIGR02450 family Trp-rich protein</fullName>
    </submittedName>
</protein>
<name>A0A944DF00_PSEFL</name>
<dbReference type="Proteomes" id="UP000692896">
    <property type="component" value="Unassembled WGS sequence"/>
</dbReference>
<dbReference type="AlphaFoldDB" id="A0A944DF00"/>
<reference evidence="1" key="1">
    <citation type="submission" date="2021-03" db="EMBL/GenBank/DDBJ databases">
        <title>Genomic analysis provides insights into the functional capacity of soil bacteria communities inhabiting an altitudinal gradient in the Atacama Desert.</title>
        <authorList>
            <person name="Gonzalez M."/>
            <person name="Maldonado J."/>
            <person name="Maza F."/>
            <person name="Hodar C."/>
            <person name="Cortes M."/>
            <person name="Palma R."/>
            <person name="Andreani C."/>
            <person name="Gaete A."/>
            <person name="Vasquez-Dean J."/>
            <person name="Acuna V."/>
            <person name="Aguado M."/>
            <person name="Mandakovic D."/>
            <person name="Latorre M."/>
            <person name="Orellana A."/>
            <person name="Gutierrez R."/>
            <person name="Montecino M."/>
            <person name="Allende M."/>
            <person name="Maass A."/>
            <person name="Cambiazo V."/>
        </authorList>
    </citation>
    <scope>NUCLEOTIDE SEQUENCE</scope>
    <source>
        <strain evidence="1">ISL-25</strain>
    </source>
</reference>